<evidence type="ECO:0000313" key="5">
    <source>
        <dbReference type="Proteomes" id="UP000038009"/>
    </source>
</evidence>
<dbReference type="AlphaFoldDB" id="A0A0N1PCT9"/>
<keyword evidence="1" id="KW-0547">Nucleotide-binding</keyword>
<dbReference type="GO" id="GO:0005524">
    <property type="term" value="F:ATP binding"/>
    <property type="evidence" value="ECO:0007669"/>
    <property type="project" value="UniProtKB-UniRule"/>
</dbReference>
<proteinExistence type="predicted"/>
<dbReference type="InterPro" id="IPR027484">
    <property type="entry name" value="PInositol-4-P-5-kinase_N"/>
</dbReference>
<reference evidence="4 5" key="1">
    <citation type="journal article" date="2015" name="PLoS Pathog.">
        <title>Leptomonas seymouri: Adaptations to the Dixenous Life Cycle Analyzed by Genome Sequencing, Transcriptome Profiling and Co-infection with Leishmania donovani.</title>
        <authorList>
            <person name="Kraeva N."/>
            <person name="Butenko A."/>
            <person name="Hlavacova J."/>
            <person name="Kostygov A."/>
            <person name="Myskova J."/>
            <person name="Grybchuk D."/>
            <person name="Lestinova T."/>
            <person name="Votypka J."/>
            <person name="Volf P."/>
            <person name="Opperdoes F."/>
            <person name="Flegontov P."/>
            <person name="Lukes J."/>
            <person name="Yurchenko V."/>
        </authorList>
    </citation>
    <scope>NUCLEOTIDE SEQUENCE [LARGE SCALE GENOMIC DNA]</scope>
    <source>
        <strain evidence="4 5">ATCC 30220</strain>
    </source>
</reference>
<feature type="compositionally biased region" description="Acidic residues" evidence="2">
    <location>
        <begin position="209"/>
        <end position="221"/>
    </location>
</feature>
<feature type="region of interest" description="Disordered" evidence="2">
    <location>
        <begin position="203"/>
        <end position="222"/>
    </location>
</feature>
<dbReference type="PANTHER" id="PTHR23086">
    <property type="entry name" value="PHOSPHATIDYLINOSITOL-4-PHOSPHATE 5-KINASE"/>
    <property type="match status" value="1"/>
</dbReference>
<protein>
    <submittedName>
        <fullName evidence="4">Phosphatidylinositol-4-phosphate-5-kinase-likep ro tein</fullName>
    </submittedName>
</protein>
<dbReference type="PROSITE" id="PS51455">
    <property type="entry name" value="PIPK"/>
    <property type="match status" value="1"/>
</dbReference>
<organism evidence="4 5">
    <name type="scientific">Leptomonas seymouri</name>
    <dbReference type="NCBI Taxonomy" id="5684"/>
    <lineage>
        <taxon>Eukaryota</taxon>
        <taxon>Discoba</taxon>
        <taxon>Euglenozoa</taxon>
        <taxon>Kinetoplastea</taxon>
        <taxon>Metakinetoplastina</taxon>
        <taxon>Trypanosomatida</taxon>
        <taxon>Trypanosomatidae</taxon>
        <taxon>Leishmaniinae</taxon>
        <taxon>Leptomonas</taxon>
    </lineage>
</organism>
<dbReference type="InterPro" id="IPR023610">
    <property type="entry name" value="PInositol-4/5-P-5/4-kinase"/>
</dbReference>
<dbReference type="SMART" id="SM00330">
    <property type="entry name" value="PIPKc"/>
    <property type="match status" value="1"/>
</dbReference>
<sequence>MPFNRELLASVKLESISDSDWMDEGHEKTVDGRSVVTDGSLLAHAEKDEDEQQNLATKNLIRCFKIALERVITSISLPEKKRPLNPQKDFTIEASMHFRATRTGGIQCCSASATNIKQRRRYHSQMVSARPTNAGGTHFLPPSSRRSEFSQIFSLVDRNSDSDEELQIDYDAFTMPGSTAAARRDTLAGRFRRAPKALARNHSMLGFSSDDDDEDEEEDQPPVDFTFTDYSPMCYRHIREFFAVDPKEYCDVLCNSRWHSIPTPGKSAAQLFFCGRDWVIKTMTDMESEFLREILHRYYYHVRDNPYTLLPHFVGHHRVRIGAKAFNFIIMQNVFATTNTIHEKFDLKGSTIGRFASDAEKRRATCTQKDLDINSPLHVGGERRALLIDQIRKDCEFLKRSSIMDYSFLVGINVVPSVAERGANPSASPGAQMRNVAEATLRMSATTYATLGDRQESTGADLTDQIRNANLDGRCFTADQGGMMSNTVPGLRQEIYYIGIIDILQEFNARKRLENVVFGAMYDRKRISCVDPNDYAARFIAFMSSIIV</sequence>
<gene>
    <name evidence="4" type="ORF">ABL78_5019</name>
</gene>
<keyword evidence="5" id="KW-1185">Reference proteome</keyword>
<dbReference type="GO" id="GO:0046854">
    <property type="term" value="P:phosphatidylinositol phosphate biosynthetic process"/>
    <property type="evidence" value="ECO:0007669"/>
    <property type="project" value="TreeGrafter"/>
</dbReference>
<dbReference type="Pfam" id="PF01504">
    <property type="entry name" value="PIP5K"/>
    <property type="match status" value="1"/>
</dbReference>
<dbReference type="GO" id="GO:0016308">
    <property type="term" value="F:1-phosphatidylinositol-4-phosphate 5-kinase activity"/>
    <property type="evidence" value="ECO:0007669"/>
    <property type="project" value="TreeGrafter"/>
</dbReference>
<evidence type="ECO:0000313" key="4">
    <source>
        <dbReference type="EMBL" id="KPI85935.1"/>
    </source>
</evidence>
<keyword evidence="1" id="KW-0808">Transferase</keyword>
<name>A0A0N1PCT9_LEPSE</name>
<dbReference type="CDD" id="cd00139">
    <property type="entry name" value="PIPKc"/>
    <property type="match status" value="1"/>
</dbReference>
<comment type="caution">
    <text evidence="4">The sequence shown here is derived from an EMBL/GenBank/DDBJ whole genome shotgun (WGS) entry which is preliminary data.</text>
</comment>
<evidence type="ECO:0000256" key="2">
    <source>
        <dbReference type="SAM" id="MobiDB-lite"/>
    </source>
</evidence>
<evidence type="ECO:0000259" key="3">
    <source>
        <dbReference type="PROSITE" id="PS51455"/>
    </source>
</evidence>
<dbReference type="Gene3D" id="3.30.800.10">
    <property type="entry name" value="Phosphatidylinositol Phosphate Kinase II Beta"/>
    <property type="match status" value="1"/>
</dbReference>
<dbReference type="PANTHER" id="PTHR23086:SF8">
    <property type="entry name" value="PHOSPHATIDYLINOSITOL 5-PHOSPHATE 4-KINASE, ISOFORM A"/>
    <property type="match status" value="1"/>
</dbReference>
<dbReference type="SUPFAM" id="SSF56104">
    <property type="entry name" value="SAICAR synthase-like"/>
    <property type="match status" value="1"/>
</dbReference>
<feature type="domain" description="PIPK" evidence="3">
    <location>
        <begin position="164"/>
        <end position="547"/>
    </location>
</feature>
<dbReference type="InterPro" id="IPR027483">
    <property type="entry name" value="PInositol-4-P-4/5-kinase_C_sf"/>
</dbReference>
<dbReference type="InterPro" id="IPR002498">
    <property type="entry name" value="PInositol-4-P-4/5-kinase_core"/>
</dbReference>
<dbReference type="Gene3D" id="3.30.810.10">
    <property type="entry name" value="2-Layer Sandwich"/>
    <property type="match status" value="1"/>
</dbReference>
<dbReference type="OrthoDB" id="20783at2759"/>
<dbReference type="OMA" id="DYSPMCY"/>
<dbReference type="Proteomes" id="UP000038009">
    <property type="component" value="Unassembled WGS sequence"/>
</dbReference>
<accession>A0A0N1PCT9</accession>
<evidence type="ECO:0000256" key="1">
    <source>
        <dbReference type="PROSITE-ProRule" id="PRU00781"/>
    </source>
</evidence>
<keyword evidence="1" id="KW-0067">ATP-binding</keyword>
<dbReference type="VEuPathDB" id="TriTrypDB:Lsey_0158_0200"/>
<keyword evidence="1 4" id="KW-0418">Kinase</keyword>
<dbReference type="GO" id="GO:0005886">
    <property type="term" value="C:plasma membrane"/>
    <property type="evidence" value="ECO:0007669"/>
    <property type="project" value="TreeGrafter"/>
</dbReference>
<dbReference type="EMBL" id="LJSK01000158">
    <property type="protein sequence ID" value="KPI85935.1"/>
    <property type="molecule type" value="Genomic_DNA"/>
</dbReference>